<dbReference type="EMBL" id="CP017803">
    <property type="protein sequence ID" value="ATZ59108.1"/>
    <property type="molecule type" value="Genomic_DNA"/>
</dbReference>
<proteinExistence type="predicted"/>
<sequence>MVKSLLDVNAGDEVTIVKYNDGGNTDLKRHLLGMGFVRGSKIKIQKVAPLGDPIEFKIKGYDVCLRKEEAKNIIVE</sequence>
<gene>
    <name evidence="3" type="ORF">BK798_01100</name>
</gene>
<dbReference type="PANTHER" id="PTHR42954:SF2">
    <property type="entry name" value="FE(2+) TRANSPORT PROTEIN A"/>
    <property type="match status" value="1"/>
</dbReference>
<organism evidence="3 4">
    <name type="scientific">Methanobrevibacter smithii</name>
    <dbReference type="NCBI Taxonomy" id="2173"/>
    <lineage>
        <taxon>Archaea</taxon>
        <taxon>Methanobacteriati</taxon>
        <taxon>Methanobacteriota</taxon>
        <taxon>Methanomada group</taxon>
        <taxon>Methanobacteria</taxon>
        <taxon>Methanobacteriales</taxon>
        <taxon>Methanobacteriaceae</taxon>
        <taxon>Methanobrevibacter</taxon>
    </lineage>
</organism>
<keyword evidence="1" id="KW-0408">Iron</keyword>
<reference evidence="3 4" key="1">
    <citation type="submission" date="2016-10" db="EMBL/GenBank/DDBJ databases">
        <authorList>
            <person name="Varghese N."/>
        </authorList>
    </citation>
    <scope>NUCLEOTIDE SEQUENCE [LARGE SCALE GENOMIC DNA]</scope>
    <source>
        <strain evidence="3 4">KB11</strain>
    </source>
</reference>
<dbReference type="Gene3D" id="2.30.30.90">
    <property type="match status" value="1"/>
</dbReference>
<dbReference type="RefSeq" id="WP_004032343.1">
    <property type="nucleotide sequence ID" value="NZ_AP025586.1"/>
</dbReference>
<feature type="domain" description="Ferrous iron transporter FeoA-like" evidence="2">
    <location>
        <begin position="3"/>
        <end position="76"/>
    </location>
</feature>
<dbReference type="OrthoDB" id="87327at2157"/>
<evidence type="ECO:0000313" key="3">
    <source>
        <dbReference type="EMBL" id="ATZ59108.1"/>
    </source>
</evidence>
<accession>A0A2H4U4Q9</accession>
<dbReference type="GO" id="GO:0046914">
    <property type="term" value="F:transition metal ion binding"/>
    <property type="evidence" value="ECO:0007669"/>
    <property type="project" value="InterPro"/>
</dbReference>
<dbReference type="InterPro" id="IPR007167">
    <property type="entry name" value="Fe-transptr_FeoA-like"/>
</dbReference>
<dbReference type="SMART" id="SM00899">
    <property type="entry name" value="FeoA"/>
    <property type="match status" value="1"/>
</dbReference>
<dbReference type="SUPFAM" id="SSF50037">
    <property type="entry name" value="C-terminal domain of transcriptional repressors"/>
    <property type="match status" value="1"/>
</dbReference>
<dbReference type="Pfam" id="PF04023">
    <property type="entry name" value="FeoA"/>
    <property type="match status" value="1"/>
</dbReference>
<dbReference type="AlphaFoldDB" id="A0A2H4U4Q9"/>
<dbReference type="InterPro" id="IPR038157">
    <property type="entry name" value="FeoA_core_dom"/>
</dbReference>
<evidence type="ECO:0000259" key="2">
    <source>
        <dbReference type="SMART" id="SM00899"/>
    </source>
</evidence>
<dbReference type="OMA" id="HIMDMGI"/>
<name>A0A2H4U4Q9_METSM</name>
<dbReference type="InterPro" id="IPR008988">
    <property type="entry name" value="Transcriptional_repressor_C"/>
</dbReference>
<evidence type="ECO:0000313" key="4">
    <source>
        <dbReference type="Proteomes" id="UP000232133"/>
    </source>
</evidence>
<evidence type="ECO:0000256" key="1">
    <source>
        <dbReference type="ARBA" id="ARBA00023004"/>
    </source>
</evidence>
<protein>
    <submittedName>
        <fullName evidence="3">Iron transporter</fullName>
    </submittedName>
</protein>
<dbReference type="Proteomes" id="UP000232133">
    <property type="component" value="Chromosome"/>
</dbReference>
<dbReference type="GeneID" id="301001152"/>
<dbReference type="InterPro" id="IPR052713">
    <property type="entry name" value="FeoA"/>
</dbReference>
<dbReference type="PANTHER" id="PTHR42954">
    <property type="entry name" value="FE(2+) TRANSPORT PROTEIN A"/>
    <property type="match status" value="1"/>
</dbReference>